<organism evidence="1 2">
    <name type="scientific">Tribonema minus</name>
    <dbReference type="NCBI Taxonomy" id="303371"/>
    <lineage>
        <taxon>Eukaryota</taxon>
        <taxon>Sar</taxon>
        <taxon>Stramenopiles</taxon>
        <taxon>Ochrophyta</taxon>
        <taxon>PX clade</taxon>
        <taxon>Xanthophyceae</taxon>
        <taxon>Tribonematales</taxon>
        <taxon>Tribonemataceae</taxon>
        <taxon>Tribonema</taxon>
    </lineage>
</organism>
<accession>A0A835Z4Y6</accession>
<evidence type="ECO:0000313" key="2">
    <source>
        <dbReference type="Proteomes" id="UP000664859"/>
    </source>
</evidence>
<reference evidence="1" key="1">
    <citation type="submission" date="2021-02" db="EMBL/GenBank/DDBJ databases">
        <title>First Annotated Genome of the Yellow-green Alga Tribonema minus.</title>
        <authorList>
            <person name="Mahan K.M."/>
        </authorList>
    </citation>
    <scope>NUCLEOTIDE SEQUENCE</scope>
    <source>
        <strain evidence="1">UTEX B ZZ1240</strain>
    </source>
</reference>
<sequence>MDAISIKAGRLGGVDLLAYAIGVLSGEEGTLTAAEAQRVDLVPQAIKAAAAAYGAAAVAEPLARALAKVTDGPDGVRVDQASDPDEESDPEFMSSMVQLAQQVYEEWVETHAPQSDEALALRAGQQLVARSSYAAWLQEHAPASLDAVALRAGHVLPGGRVEAALAASFSRQAVGV</sequence>
<keyword evidence="2" id="KW-1185">Reference proteome</keyword>
<dbReference type="AlphaFoldDB" id="A0A835Z4Y6"/>
<proteinExistence type="predicted"/>
<dbReference type="EMBL" id="JAFCMP010000101">
    <property type="protein sequence ID" value="KAG5186886.1"/>
    <property type="molecule type" value="Genomic_DNA"/>
</dbReference>
<comment type="caution">
    <text evidence="1">The sequence shown here is derived from an EMBL/GenBank/DDBJ whole genome shotgun (WGS) entry which is preliminary data.</text>
</comment>
<name>A0A835Z4Y6_9STRA</name>
<evidence type="ECO:0000313" key="1">
    <source>
        <dbReference type="EMBL" id="KAG5186886.1"/>
    </source>
</evidence>
<gene>
    <name evidence="1" type="ORF">JKP88DRAFT_348072</name>
</gene>
<protein>
    <submittedName>
        <fullName evidence="1">Uncharacterized protein</fullName>
    </submittedName>
</protein>
<dbReference type="Proteomes" id="UP000664859">
    <property type="component" value="Unassembled WGS sequence"/>
</dbReference>